<accession>A0A0F9WM17</accession>
<comment type="caution">
    <text evidence="1">The sequence shown here is derived from an EMBL/GenBank/DDBJ whole genome shotgun (WGS) entry which is preliminary data.</text>
</comment>
<evidence type="ECO:0000313" key="1">
    <source>
        <dbReference type="EMBL" id="KKN79643.1"/>
    </source>
</evidence>
<protein>
    <submittedName>
        <fullName evidence="1">Uncharacterized protein</fullName>
    </submittedName>
</protein>
<sequence length="72" mass="8330">MGTIREANRVSVDCKEPGKRRKRCPKCGRLGVPRNFPRERFNALQHQKQFDGIGFTIVDSCHLPKDEYGERV</sequence>
<gene>
    <name evidence="1" type="ORF">LCGC14_0338470</name>
</gene>
<name>A0A0F9WM17_9ZZZZ</name>
<organism evidence="1">
    <name type="scientific">marine sediment metagenome</name>
    <dbReference type="NCBI Taxonomy" id="412755"/>
    <lineage>
        <taxon>unclassified sequences</taxon>
        <taxon>metagenomes</taxon>
        <taxon>ecological metagenomes</taxon>
    </lineage>
</organism>
<reference evidence="1" key="1">
    <citation type="journal article" date="2015" name="Nature">
        <title>Complex archaea that bridge the gap between prokaryotes and eukaryotes.</title>
        <authorList>
            <person name="Spang A."/>
            <person name="Saw J.H."/>
            <person name="Jorgensen S.L."/>
            <person name="Zaremba-Niedzwiedzka K."/>
            <person name="Martijn J."/>
            <person name="Lind A.E."/>
            <person name="van Eijk R."/>
            <person name="Schleper C."/>
            <person name="Guy L."/>
            <person name="Ettema T.J."/>
        </authorList>
    </citation>
    <scope>NUCLEOTIDE SEQUENCE</scope>
</reference>
<proteinExistence type="predicted"/>
<dbReference type="EMBL" id="LAZR01000244">
    <property type="protein sequence ID" value="KKN79643.1"/>
    <property type="molecule type" value="Genomic_DNA"/>
</dbReference>
<dbReference type="AlphaFoldDB" id="A0A0F9WM17"/>